<dbReference type="PANTHER" id="PTHR42085:SF1">
    <property type="entry name" value="F-BOX DOMAIN-CONTAINING PROTEIN"/>
    <property type="match status" value="1"/>
</dbReference>
<dbReference type="Proteomes" id="UP000799778">
    <property type="component" value="Unassembled WGS sequence"/>
</dbReference>
<protein>
    <submittedName>
        <fullName evidence="1">Uncharacterized protein</fullName>
    </submittedName>
</protein>
<accession>A0A6A5XCX3</accession>
<gene>
    <name evidence="1" type="ORF">BU24DRAFT_471882</name>
</gene>
<proteinExistence type="predicted"/>
<dbReference type="RefSeq" id="XP_033379167.1">
    <property type="nucleotide sequence ID" value="XM_033532718.1"/>
</dbReference>
<name>A0A6A5XCX3_9PLEO</name>
<evidence type="ECO:0000313" key="1">
    <source>
        <dbReference type="EMBL" id="KAF2010828.1"/>
    </source>
</evidence>
<reference evidence="1" key="1">
    <citation type="journal article" date="2020" name="Stud. Mycol.">
        <title>101 Dothideomycetes genomes: a test case for predicting lifestyles and emergence of pathogens.</title>
        <authorList>
            <person name="Haridas S."/>
            <person name="Albert R."/>
            <person name="Binder M."/>
            <person name="Bloem J."/>
            <person name="Labutti K."/>
            <person name="Salamov A."/>
            <person name="Andreopoulos B."/>
            <person name="Baker S."/>
            <person name="Barry K."/>
            <person name="Bills G."/>
            <person name="Bluhm B."/>
            <person name="Cannon C."/>
            <person name="Castanera R."/>
            <person name="Culley D."/>
            <person name="Daum C."/>
            <person name="Ezra D."/>
            <person name="Gonzalez J."/>
            <person name="Henrissat B."/>
            <person name="Kuo A."/>
            <person name="Liang C."/>
            <person name="Lipzen A."/>
            <person name="Lutzoni F."/>
            <person name="Magnuson J."/>
            <person name="Mondo S."/>
            <person name="Nolan M."/>
            <person name="Ohm R."/>
            <person name="Pangilinan J."/>
            <person name="Park H.-J."/>
            <person name="Ramirez L."/>
            <person name="Alfaro M."/>
            <person name="Sun H."/>
            <person name="Tritt A."/>
            <person name="Yoshinaga Y."/>
            <person name="Zwiers L.-H."/>
            <person name="Turgeon B."/>
            <person name="Goodwin S."/>
            <person name="Spatafora J."/>
            <person name="Crous P."/>
            <person name="Grigoriev I."/>
        </authorList>
    </citation>
    <scope>NUCLEOTIDE SEQUENCE</scope>
    <source>
        <strain evidence="1">CBS 175.79</strain>
    </source>
</reference>
<dbReference type="OrthoDB" id="5413827at2759"/>
<sequence length="342" mass="39438">MVKRKPTRTLPEMQKELGYDGSALRLNVEDFRRFYSDFRPVGKSAFDLIMREYEAYQKARKFEYNIRSSGQRLTKTQVGFHRLAADIQYGFGLHVPFLLTENEVLCIEAIAQLQPHVRYATVSKLSRLPREIRERIYKFALHGGEWHIGDIDTFNKVTFMGGVGDPSGFYFPLSSEIDMLSVSRQMRQEVLHLAYQVTAFHLDDMDDLIKLLIAVGEMGRANITTIHFPWESRSDLECKWDENSVSDDNFLQLPALHVTTCIKLLKQCIKLRNLRIYFEGALIEGMDPKAFKTNPGIEALYSVQVDNVEIWSLSDEPLGRYPLACWLKKGMERRGGLKKSIL</sequence>
<keyword evidence="2" id="KW-1185">Reference proteome</keyword>
<dbReference type="InterPro" id="IPR038883">
    <property type="entry name" value="AN11006-like"/>
</dbReference>
<dbReference type="EMBL" id="ML978075">
    <property type="protein sequence ID" value="KAF2010828.1"/>
    <property type="molecule type" value="Genomic_DNA"/>
</dbReference>
<dbReference type="PANTHER" id="PTHR42085">
    <property type="entry name" value="F-BOX DOMAIN-CONTAINING PROTEIN"/>
    <property type="match status" value="1"/>
</dbReference>
<evidence type="ECO:0000313" key="2">
    <source>
        <dbReference type="Proteomes" id="UP000799778"/>
    </source>
</evidence>
<dbReference type="GeneID" id="54290115"/>
<dbReference type="AlphaFoldDB" id="A0A6A5XCX3"/>
<organism evidence="1 2">
    <name type="scientific">Aaosphaeria arxii CBS 175.79</name>
    <dbReference type="NCBI Taxonomy" id="1450172"/>
    <lineage>
        <taxon>Eukaryota</taxon>
        <taxon>Fungi</taxon>
        <taxon>Dikarya</taxon>
        <taxon>Ascomycota</taxon>
        <taxon>Pezizomycotina</taxon>
        <taxon>Dothideomycetes</taxon>
        <taxon>Pleosporomycetidae</taxon>
        <taxon>Pleosporales</taxon>
        <taxon>Pleosporales incertae sedis</taxon>
        <taxon>Aaosphaeria</taxon>
    </lineage>
</organism>